<dbReference type="EMBL" id="SSXP01000001">
    <property type="protein sequence ID" value="TII09129.1"/>
    <property type="molecule type" value="Genomic_DNA"/>
</dbReference>
<proteinExistence type="predicted"/>
<dbReference type="CDD" id="cd04301">
    <property type="entry name" value="NAT_SF"/>
    <property type="match status" value="1"/>
</dbReference>
<dbReference type="SUPFAM" id="SSF55729">
    <property type="entry name" value="Acyl-CoA N-acyltransferases (Nat)"/>
    <property type="match status" value="1"/>
</dbReference>
<dbReference type="InterPro" id="IPR000182">
    <property type="entry name" value="GNAT_dom"/>
</dbReference>
<sequence>MEHLIVHQLRKQKHIIKDLNLVAEADGQLVGHILYVASEITADGTRLPSLTFGPFSISPDQQGRGYGQALLEHSLALAENSGAVLVAITGFPDYYSRFGFVKGKEVGIRYQADPEADYFLVKLFRPEVLEGRDWWFTDPPGYTVDELVLEEFDKTFPYKEKLVLPGQLGQ</sequence>
<accession>A0A4T2HA61</accession>
<dbReference type="InterPro" id="IPR016181">
    <property type="entry name" value="Acyl_CoA_acyltransferase"/>
</dbReference>
<comment type="caution">
    <text evidence="2">The sequence shown here is derived from an EMBL/GenBank/DDBJ whole genome shotgun (WGS) entry which is preliminary data.</text>
</comment>
<evidence type="ECO:0000259" key="1">
    <source>
        <dbReference type="PROSITE" id="PS51186"/>
    </source>
</evidence>
<dbReference type="PROSITE" id="PS51186">
    <property type="entry name" value="GNAT"/>
    <property type="match status" value="1"/>
</dbReference>
<name>A0A4T2HA61_STRSU</name>
<dbReference type="GO" id="GO:0016747">
    <property type="term" value="F:acyltransferase activity, transferring groups other than amino-acyl groups"/>
    <property type="evidence" value="ECO:0007669"/>
    <property type="project" value="InterPro"/>
</dbReference>
<evidence type="ECO:0000313" key="3">
    <source>
        <dbReference type="Proteomes" id="UP000305768"/>
    </source>
</evidence>
<evidence type="ECO:0000313" key="2">
    <source>
        <dbReference type="EMBL" id="TII09129.1"/>
    </source>
</evidence>
<keyword evidence="2" id="KW-0808">Transferase</keyword>
<gene>
    <name evidence="2" type="ORF">FAJ34_00100</name>
</gene>
<dbReference type="Gene3D" id="3.40.630.30">
    <property type="match status" value="1"/>
</dbReference>
<reference evidence="2 3" key="1">
    <citation type="submission" date="2019-04" db="EMBL/GenBank/DDBJ databases">
        <title>Genome analysis of Streptococcus suis strain WUSS425.</title>
        <authorList>
            <person name="Chen H."/>
            <person name="Gao X."/>
            <person name="Wu Z."/>
        </authorList>
    </citation>
    <scope>NUCLEOTIDE SEQUENCE [LARGE SCALE GENOMIC DNA]</scope>
    <source>
        <strain evidence="2 3">WUSS425</strain>
    </source>
</reference>
<dbReference type="AlphaFoldDB" id="A0A4T2HA61"/>
<feature type="domain" description="N-acetyltransferase" evidence="1">
    <location>
        <begin position="1"/>
        <end position="125"/>
    </location>
</feature>
<organism evidence="2 3">
    <name type="scientific">Streptococcus suis</name>
    <dbReference type="NCBI Taxonomy" id="1307"/>
    <lineage>
        <taxon>Bacteria</taxon>
        <taxon>Bacillati</taxon>
        <taxon>Bacillota</taxon>
        <taxon>Bacilli</taxon>
        <taxon>Lactobacillales</taxon>
        <taxon>Streptococcaceae</taxon>
        <taxon>Streptococcus</taxon>
    </lineage>
</organism>
<dbReference type="Proteomes" id="UP000305768">
    <property type="component" value="Unassembled WGS sequence"/>
</dbReference>
<dbReference type="Pfam" id="PF13527">
    <property type="entry name" value="Acetyltransf_9"/>
    <property type="match status" value="1"/>
</dbReference>
<protein>
    <submittedName>
        <fullName evidence="2">N-acetyltransferase</fullName>
    </submittedName>
</protein>